<dbReference type="InterPro" id="IPR036875">
    <property type="entry name" value="Znf_CCHC_sf"/>
</dbReference>
<dbReference type="InterPro" id="IPR001878">
    <property type="entry name" value="Znf_CCHC"/>
</dbReference>
<keyword evidence="1" id="KW-0479">Metal-binding</keyword>
<dbReference type="SMART" id="SM00343">
    <property type="entry name" value="ZnF_C2HC"/>
    <property type="match status" value="1"/>
</dbReference>
<dbReference type="GO" id="GO:0003676">
    <property type="term" value="F:nucleic acid binding"/>
    <property type="evidence" value="ECO:0007669"/>
    <property type="project" value="InterPro"/>
</dbReference>
<evidence type="ECO:0000259" key="2">
    <source>
        <dbReference type="PROSITE" id="PS50158"/>
    </source>
</evidence>
<gene>
    <name evidence="3" type="ORF">H4R20_002362</name>
</gene>
<dbReference type="AlphaFoldDB" id="A0A9W8HXD4"/>
<protein>
    <recommendedName>
        <fullName evidence="2">CCHC-type domain-containing protein</fullName>
    </recommendedName>
</protein>
<dbReference type="PROSITE" id="PS50158">
    <property type="entry name" value="ZF_CCHC"/>
    <property type="match status" value="1"/>
</dbReference>
<dbReference type="GO" id="GO:0008270">
    <property type="term" value="F:zinc ion binding"/>
    <property type="evidence" value="ECO:0007669"/>
    <property type="project" value="UniProtKB-KW"/>
</dbReference>
<dbReference type="Gene3D" id="4.10.60.10">
    <property type="entry name" value="Zinc finger, CCHC-type"/>
    <property type="match status" value="1"/>
</dbReference>
<proteinExistence type="predicted"/>
<sequence>MTRIEEDNTSKRAKLDLLWTWITDTTCCRRVILIGFSIEESMHYDSDGMDVLDACFGTMTEHELDDIAELQASIQPERQSVADPTLPHLALPAAHLNEHRLLARDALDILHPLIIINTSGKYRCLVCYIICGREEFHEIRSCSYIRNHYGCFRCGRPGHLTRECQIKIKRTGDPQICYRCKLPKHLDSHPLFGEKHRGDNCNLGEFENMMVVCAIAAWYSDSYRGTMLNHLAISPPITTIEAYTRWLGVADSVYGANIVRVVAYMISNGFSI</sequence>
<organism evidence="3 4">
    <name type="scientific">Coemansia guatemalensis</name>
    <dbReference type="NCBI Taxonomy" id="2761395"/>
    <lineage>
        <taxon>Eukaryota</taxon>
        <taxon>Fungi</taxon>
        <taxon>Fungi incertae sedis</taxon>
        <taxon>Zoopagomycota</taxon>
        <taxon>Kickxellomycotina</taxon>
        <taxon>Kickxellomycetes</taxon>
        <taxon>Kickxellales</taxon>
        <taxon>Kickxellaceae</taxon>
        <taxon>Coemansia</taxon>
    </lineage>
</organism>
<evidence type="ECO:0000313" key="4">
    <source>
        <dbReference type="Proteomes" id="UP001140094"/>
    </source>
</evidence>
<accession>A0A9W8HXD4</accession>
<evidence type="ECO:0000256" key="1">
    <source>
        <dbReference type="PROSITE-ProRule" id="PRU00047"/>
    </source>
</evidence>
<reference evidence="3" key="1">
    <citation type="submission" date="2022-07" db="EMBL/GenBank/DDBJ databases">
        <title>Phylogenomic reconstructions and comparative analyses of Kickxellomycotina fungi.</title>
        <authorList>
            <person name="Reynolds N.K."/>
            <person name="Stajich J.E."/>
            <person name="Barry K."/>
            <person name="Grigoriev I.V."/>
            <person name="Crous P."/>
            <person name="Smith M.E."/>
        </authorList>
    </citation>
    <scope>NUCLEOTIDE SEQUENCE</scope>
    <source>
        <strain evidence="3">NRRL 1565</strain>
    </source>
</reference>
<name>A0A9W8HXD4_9FUNG</name>
<dbReference type="Proteomes" id="UP001140094">
    <property type="component" value="Unassembled WGS sequence"/>
</dbReference>
<dbReference type="Pfam" id="PF00098">
    <property type="entry name" value="zf-CCHC"/>
    <property type="match status" value="1"/>
</dbReference>
<feature type="domain" description="CCHC-type" evidence="2">
    <location>
        <begin position="151"/>
        <end position="164"/>
    </location>
</feature>
<comment type="caution">
    <text evidence="3">The sequence shown here is derived from an EMBL/GenBank/DDBJ whole genome shotgun (WGS) entry which is preliminary data.</text>
</comment>
<evidence type="ECO:0000313" key="3">
    <source>
        <dbReference type="EMBL" id="KAJ2804798.1"/>
    </source>
</evidence>
<dbReference type="OrthoDB" id="3863715at2759"/>
<keyword evidence="1" id="KW-0862">Zinc</keyword>
<dbReference type="EMBL" id="JANBUO010000360">
    <property type="protein sequence ID" value="KAJ2804798.1"/>
    <property type="molecule type" value="Genomic_DNA"/>
</dbReference>
<keyword evidence="1" id="KW-0863">Zinc-finger</keyword>
<dbReference type="SUPFAM" id="SSF57756">
    <property type="entry name" value="Retrovirus zinc finger-like domains"/>
    <property type="match status" value="1"/>
</dbReference>
<keyword evidence="4" id="KW-1185">Reference proteome</keyword>